<comment type="catalytic activity">
    <reaction evidence="1">
        <text>ATP + protein L-histidine = ADP + protein N-phospho-L-histidine.</text>
        <dbReference type="EC" id="2.7.13.3"/>
    </reaction>
</comment>
<dbReference type="Gene3D" id="3.30.565.10">
    <property type="entry name" value="Histidine kinase-like ATPase, C-terminal domain"/>
    <property type="match status" value="1"/>
</dbReference>
<feature type="domain" description="Histidine kinase" evidence="3">
    <location>
        <begin position="67"/>
        <end position="281"/>
    </location>
</feature>
<keyword evidence="4" id="KW-0547">Nucleotide-binding</keyword>
<dbReference type="InterPro" id="IPR004358">
    <property type="entry name" value="Sig_transdc_His_kin-like_C"/>
</dbReference>
<dbReference type="InterPro" id="IPR036890">
    <property type="entry name" value="HATPase_C_sf"/>
</dbReference>
<dbReference type="PANTHER" id="PTHR43065">
    <property type="entry name" value="SENSOR HISTIDINE KINASE"/>
    <property type="match status" value="1"/>
</dbReference>
<evidence type="ECO:0000313" key="4">
    <source>
        <dbReference type="EMBL" id="MDL2409694.1"/>
    </source>
</evidence>
<sequence length="289" mass="30955">MLSNEDIEVVTPRGGGIGEATLFWDPAAVHLGDAGLMCRNLPLTRAARPTPLTQDQDSVIMGQATKVILHDITNLLATVDCGLRLLERQTEAEGRKLIVGQMRHALQRAAVSSRKLLAGNFIRQNRRTNITTRRDLVAATEDLRHAIGPGRSFRTEIAGDLSDFATDSEDLYFALLNLCRNASAALQDGGEVVISAKNMVPRPGALTGAGEIIVADNGGDMADEVLRRAFDTNFTTKPVGQGSGLGLGQVRQFVQGSGGAIEIESEIGIGTAVRMMLPPVLRPESTRPH</sequence>
<keyword evidence="4" id="KW-0067">ATP-binding</keyword>
<evidence type="ECO:0000313" key="5">
    <source>
        <dbReference type="Proteomes" id="UP001172630"/>
    </source>
</evidence>
<dbReference type="SMART" id="SM00387">
    <property type="entry name" value="HATPase_c"/>
    <property type="match status" value="1"/>
</dbReference>
<keyword evidence="5" id="KW-1185">Reference proteome</keyword>
<dbReference type="SUPFAM" id="SSF55874">
    <property type="entry name" value="ATPase domain of HSP90 chaperone/DNA topoisomerase II/histidine kinase"/>
    <property type="match status" value="1"/>
</dbReference>
<dbReference type="EC" id="2.7.13.3" evidence="2"/>
<dbReference type="PROSITE" id="PS50109">
    <property type="entry name" value="HIS_KIN"/>
    <property type="match status" value="1"/>
</dbReference>
<comment type="caution">
    <text evidence="4">The sequence shown here is derived from an EMBL/GenBank/DDBJ whole genome shotgun (WGS) entry which is preliminary data.</text>
</comment>
<accession>A0ABT7KM24</accession>
<dbReference type="GO" id="GO:0005524">
    <property type="term" value="F:ATP binding"/>
    <property type="evidence" value="ECO:0007669"/>
    <property type="project" value="UniProtKB-KW"/>
</dbReference>
<reference evidence="4" key="1">
    <citation type="submission" date="2023-06" db="EMBL/GenBank/DDBJ databases">
        <title>Phylogenetic Diversity of Rhizobium strains.</title>
        <authorList>
            <person name="Moura F.T."/>
            <person name="Helene L.C.F."/>
            <person name="Hungria M."/>
        </authorList>
    </citation>
    <scope>NUCLEOTIDE SEQUENCE</scope>
    <source>
        <strain evidence="4">CCGE524</strain>
    </source>
</reference>
<dbReference type="InterPro" id="IPR003594">
    <property type="entry name" value="HATPase_dom"/>
</dbReference>
<dbReference type="EMBL" id="JARFYN010000057">
    <property type="protein sequence ID" value="MDL2409694.1"/>
    <property type="molecule type" value="Genomic_DNA"/>
</dbReference>
<protein>
    <recommendedName>
        <fullName evidence="2">histidine kinase</fullName>
        <ecNumber evidence="2">2.7.13.3</ecNumber>
    </recommendedName>
</protein>
<evidence type="ECO:0000259" key="3">
    <source>
        <dbReference type="PROSITE" id="PS50109"/>
    </source>
</evidence>
<evidence type="ECO:0000256" key="2">
    <source>
        <dbReference type="ARBA" id="ARBA00012438"/>
    </source>
</evidence>
<evidence type="ECO:0000256" key="1">
    <source>
        <dbReference type="ARBA" id="ARBA00000085"/>
    </source>
</evidence>
<dbReference type="PANTHER" id="PTHR43065:SF49">
    <property type="entry name" value="HISTIDINE KINASE"/>
    <property type="match status" value="1"/>
</dbReference>
<dbReference type="InterPro" id="IPR005467">
    <property type="entry name" value="His_kinase_dom"/>
</dbReference>
<dbReference type="RefSeq" id="WP_285883296.1">
    <property type="nucleotide sequence ID" value="NZ_JARFYN010000057.1"/>
</dbReference>
<proteinExistence type="predicted"/>
<dbReference type="PRINTS" id="PR00344">
    <property type="entry name" value="BCTRLSENSOR"/>
</dbReference>
<dbReference type="Pfam" id="PF02518">
    <property type="entry name" value="HATPase_c"/>
    <property type="match status" value="1"/>
</dbReference>
<organism evidence="4 5">
    <name type="scientific">Rhizobium calliandrae</name>
    <dbReference type="NCBI Taxonomy" id="1312182"/>
    <lineage>
        <taxon>Bacteria</taxon>
        <taxon>Pseudomonadati</taxon>
        <taxon>Pseudomonadota</taxon>
        <taxon>Alphaproteobacteria</taxon>
        <taxon>Hyphomicrobiales</taxon>
        <taxon>Rhizobiaceae</taxon>
        <taxon>Rhizobium/Agrobacterium group</taxon>
        <taxon>Rhizobium</taxon>
    </lineage>
</organism>
<gene>
    <name evidence="4" type="ORF">PY650_29545</name>
</gene>
<dbReference type="Proteomes" id="UP001172630">
    <property type="component" value="Unassembled WGS sequence"/>
</dbReference>
<name>A0ABT7KM24_9HYPH</name>